<evidence type="ECO:0000256" key="1">
    <source>
        <dbReference type="SAM" id="MobiDB-lite"/>
    </source>
</evidence>
<gene>
    <name evidence="2" type="ORF">QJS10_CPB13g01178</name>
</gene>
<feature type="region of interest" description="Disordered" evidence="1">
    <location>
        <begin position="1"/>
        <end position="60"/>
    </location>
</feature>
<evidence type="ECO:0000313" key="3">
    <source>
        <dbReference type="Proteomes" id="UP001180020"/>
    </source>
</evidence>
<organism evidence="2 3">
    <name type="scientific">Acorus calamus</name>
    <name type="common">Sweet flag</name>
    <dbReference type="NCBI Taxonomy" id="4465"/>
    <lineage>
        <taxon>Eukaryota</taxon>
        <taxon>Viridiplantae</taxon>
        <taxon>Streptophyta</taxon>
        <taxon>Embryophyta</taxon>
        <taxon>Tracheophyta</taxon>
        <taxon>Spermatophyta</taxon>
        <taxon>Magnoliopsida</taxon>
        <taxon>Liliopsida</taxon>
        <taxon>Acoraceae</taxon>
        <taxon>Acorus</taxon>
    </lineage>
</organism>
<accession>A0AAV9DHD3</accession>
<dbReference type="EMBL" id="JAUJYO010000013">
    <property type="protein sequence ID" value="KAK1300610.1"/>
    <property type="molecule type" value="Genomic_DNA"/>
</dbReference>
<evidence type="ECO:0000313" key="2">
    <source>
        <dbReference type="EMBL" id="KAK1300610.1"/>
    </source>
</evidence>
<reference evidence="2" key="1">
    <citation type="journal article" date="2023" name="Nat. Commun.">
        <title>Diploid and tetraploid genomes of Acorus and the evolution of monocots.</title>
        <authorList>
            <person name="Ma L."/>
            <person name="Liu K.W."/>
            <person name="Li Z."/>
            <person name="Hsiao Y.Y."/>
            <person name="Qi Y."/>
            <person name="Fu T."/>
            <person name="Tang G.D."/>
            <person name="Zhang D."/>
            <person name="Sun W.H."/>
            <person name="Liu D.K."/>
            <person name="Li Y."/>
            <person name="Chen G.Z."/>
            <person name="Liu X.D."/>
            <person name="Liao X.Y."/>
            <person name="Jiang Y.T."/>
            <person name="Yu X."/>
            <person name="Hao Y."/>
            <person name="Huang J."/>
            <person name="Zhao X.W."/>
            <person name="Ke S."/>
            <person name="Chen Y.Y."/>
            <person name="Wu W.L."/>
            <person name="Hsu J.L."/>
            <person name="Lin Y.F."/>
            <person name="Huang M.D."/>
            <person name="Li C.Y."/>
            <person name="Huang L."/>
            <person name="Wang Z.W."/>
            <person name="Zhao X."/>
            <person name="Zhong W.Y."/>
            <person name="Peng D.H."/>
            <person name="Ahmad S."/>
            <person name="Lan S."/>
            <person name="Zhang J.S."/>
            <person name="Tsai W.C."/>
            <person name="Van de Peer Y."/>
            <person name="Liu Z.J."/>
        </authorList>
    </citation>
    <scope>NUCLEOTIDE SEQUENCE</scope>
    <source>
        <strain evidence="2">CP</strain>
    </source>
</reference>
<sequence>MKSHAMVVEIPDLWPDHIKRSEPKPPLEVDKYPPKPDKKNLRPSGASKDQRNQKCSIRRAPIEQDLAIEMVFKPRAT</sequence>
<dbReference type="Proteomes" id="UP001180020">
    <property type="component" value="Unassembled WGS sequence"/>
</dbReference>
<name>A0AAV9DHD3_ACOCL</name>
<keyword evidence="3" id="KW-1185">Reference proteome</keyword>
<proteinExistence type="predicted"/>
<reference evidence="2" key="2">
    <citation type="submission" date="2023-06" db="EMBL/GenBank/DDBJ databases">
        <authorList>
            <person name="Ma L."/>
            <person name="Liu K.-W."/>
            <person name="Li Z."/>
            <person name="Hsiao Y.-Y."/>
            <person name="Qi Y."/>
            <person name="Fu T."/>
            <person name="Tang G."/>
            <person name="Zhang D."/>
            <person name="Sun W.-H."/>
            <person name="Liu D.-K."/>
            <person name="Li Y."/>
            <person name="Chen G.-Z."/>
            <person name="Liu X.-D."/>
            <person name="Liao X.-Y."/>
            <person name="Jiang Y.-T."/>
            <person name="Yu X."/>
            <person name="Hao Y."/>
            <person name="Huang J."/>
            <person name="Zhao X.-W."/>
            <person name="Ke S."/>
            <person name="Chen Y.-Y."/>
            <person name="Wu W.-L."/>
            <person name="Hsu J.-L."/>
            <person name="Lin Y.-F."/>
            <person name="Huang M.-D."/>
            <person name="Li C.-Y."/>
            <person name="Huang L."/>
            <person name="Wang Z.-W."/>
            <person name="Zhao X."/>
            <person name="Zhong W.-Y."/>
            <person name="Peng D.-H."/>
            <person name="Ahmad S."/>
            <person name="Lan S."/>
            <person name="Zhang J.-S."/>
            <person name="Tsai W.-C."/>
            <person name="Van De Peer Y."/>
            <person name="Liu Z.-J."/>
        </authorList>
    </citation>
    <scope>NUCLEOTIDE SEQUENCE</scope>
    <source>
        <strain evidence="2">CP</strain>
        <tissue evidence="2">Leaves</tissue>
    </source>
</reference>
<comment type="caution">
    <text evidence="2">The sequence shown here is derived from an EMBL/GenBank/DDBJ whole genome shotgun (WGS) entry which is preliminary data.</text>
</comment>
<protein>
    <submittedName>
        <fullName evidence="2">Uncharacterized protein</fullName>
    </submittedName>
</protein>
<dbReference type="AlphaFoldDB" id="A0AAV9DHD3"/>
<feature type="compositionally biased region" description="Basic and acidic residues" evidence="1">
    <location>
        <begin position="14"/>
        <end position="40"/>
    </location>
</feature>